<evidence type="ECO:0000256" key="1">
    <source>
        <dbReference type="SAM" id="MobiDB-lite"/>
    </source>
</evidence>
<keyword evidence="3" id="KW-1185">Reference proteome</keyword>
<dbReference type="RefSeq" id="WP_202000946.1">
    <property type="nucleotide sequence ID" value="NZ_JAERSF010000002.1"/>
</dbReference>
<dbReference type="Proteomes" id="UP000603728">
    <property type="component" value="Unassembled WGS sequence"/>
</dbReference>
<gene>
    <name evidence="2" type="ORF">JI750_09905</name>
</gene>
<evidence type="ECO:0000313" key="3">
    <source>
        <dbReference type="Proteomes" id="UP000603728"/>
    </source>
</evidence>
<accession>A0ABS1KCL3</accession>
<dbReference type="EMBL" id="JAERSF010000002">
    <property type="protein sequence ID" value="MBL0737199.1"/>
    <property type="molecule type" value="Genomic_DNA"/>
</dbReference>
<comment type="caution">
    <text evidence="2">The sequence shown here is derived from an EMBL/GenBank/DDBJ whole genome shotgun (WGS) entry which is preliminary data.</text>
</comment>
<name>A0ABS1KCL3_9FLAO</name>
<organism evidence="2 3">
    <name type="scientific">Flavobacterium tagetis</name>
    <dbReference type="NCBI Taxonomy" id="2801336"/>
    <lineage>
        <taxon>Bacteria</taxon>
        <taxon>Pseudomonadati</taxon>
        <taxon>Bacteroidota</taxon>
        <taxon>Flavobacteriia</taxon>
        <taxon>Flavobacteriales</taxon>
        <taxon>Flavobacteriaceae</taxon>
        <taxon>Flavobacterium</taxon>
    </lineage>
</organism>
<feature type="region of interest" description="Disordered" evidence="1">
    <location>
        <begin position="41"/>
        <end position="61"/>
    </location>
</feature>
<protein>
    <submittedName>
        <fullName evidence="2">Uncharacterized protein</fullName>
    </submittedName>
</protein>
<sequence>MDTKYKLTAEEIKRWNDWKHIESNMEKVDGAIFDPHGARHNVKAAPSPKGVPPEMQTFKPM</sequence>
<evidence type="ECO:0000313" key="2">
    <source>
        <dbReference type="EMBL" id="MBL0737199.1"/>
    </source>
</evidence>
<proteinExistence type="predicted"/>
<reference evidence="2 3" key="1">
    <citation type="submission" date="2021-01" db="EMBL/GenBank/DDBJ databases">
        <title>Genome seq and assembly of Flavobacterium sp. GN10.</title>
        <authorList>
            <person name="Chhetri G."/>
        </authorList>
    </citation>
    <scope>NUCLEOTIDE SEQUENCE [LARGE SCALE GENOMIC DNA]</scope>
    <source>
        <strain evidence="2 3">GN10</strain>
    </source>
</reference>